<dbReference type="STRING" id="5217.A0A4Q1BMU0"/>
<evidence type="ECO:0000259" key="2">
    <source>
        <dbReference type="Pfam" id="PF09791"/>
    </source>
</evidence>
<dbReference type="VEuPathDB" id="FungiDB:TREMEDRAFT_60031"/>
<dbReference type="AlphaFoldDB" id="A0A4Q1BMU0"/>
<evidence type="ECO:0000256" key="1">
    <source>
        <dbReference type="SAM" id="MobiDB-lite"/>
    </source>
</evidence>
<dbReference type="OrthoDB" id="10064411at2759"/>
<dbReference type="InterPro" id="IPR039251">
    <property type="entry name" value="OXLD1"/>
</dbReference>
<keyword evidence="4" id="KW-1185">Reference proteome</keyword>
<name>A0A4Q1BMU0_TREME</name>
<dbReference type="EMBL" id="SDIL01000035">
    <property type="protein sequence ID" value="RXK39154.1"/>
    <property type="molecule type" value="Genomic_DNA"/>
</dbReference>
<feature type="region of interest" description="Disordered" evidence="1">
    <location>
        <begin position="23"/>
        <end position="43"/>
    </location>
</feature>
<evidence type="ECO:0000313" key="4">
    <source>
        <dbReference type="Proteomes" id="UP000289152"/>
    </source>
</evidence>
<dbReference type="Proteomes" id="UP000289152">
    <property type="component" value="Unassembled WGS sequence"/>
</dbReference>
<feature type="region of interest" description="Disordered" evidence="1">
    <location>
        <begin position="79"/>
        <end position="99"/>
    </location>
</feature>
<organism evidence="3 4">
    <name type="scientific">Tremella mesenterica</name>
    <name type="common">Jelly fungus</name>
    <dbReference type="NCBI Taxonomy" id="5217"/>
    <lineage>
        <taxon>Eukaryota</taxon>
        <taxon>Fungi</taxon>
        <taxon>Dikarya</taxon>
        <taxon>Basidiomycota</taxon>
        <taxon>Agaricomycotina</taxon>
        <taxon>Tremellomycetes</taxon>
        <taxon>Tremellales</taxon>
        <taxon>Tremellaceae</taxon>
        <taxon>Tremella</taxon>
    </lineage>
</organism>
<gene>
    <name evidence="3" type="ORF">M231_03511</name>
</gene>
<protein>
    <recommendedName>
        <fullName evidence="2">Oxidoreductase-like domain-containing protein</fullName>
    </recommendedName>
</protein>
<dbReference type="InterPro" id="IPR019180">
    <property type="entry name" value="Oxidoreductase-like_N"/>
</dbReference>
<reference evidence="3 4" key="1">
    <citation type="submission" date="2016-06" db="EMBL/GenBank/DDBJ databases">
        <title>Evolution of pathogenesis and genome organization in the Tremellales.</title>
        <authorList>
            <person name="Cuomo C."/>
            <person name="Litvintseva A."/>
            <person name="Heitman J."/>
            <person name="Chen Y."/>
            <person name="Sun S."/>
            <person name="Springer D."/>
            <person name="Dromer F."/>
            <person name="Young S."/>
            <person name="Zeng Q."/>
            <person name="Chapman S."/>
            <person name="Gujja S."/>
            <person name="Saif S."/>
            <person name="Birren B."/>
        </authorList>
    </citation>
    <scope>NUCLEOTIDE SEQUENCE [LARGE SCALE GENOMIC DNA]</scope>
    <source>
        <strain evidence="3 4">ATCC 28783</strain>
    </source>
</reference>
<proteinExistence type="predicted"/>
<sequence length="244" mass="26672">MTILHYSTRLISQLARNATRCTGTNHHHLHTSPSLPSPPRPKSHDLLARYRRPNVPPFTSTPIQSDVELITTENKDKFITSSPSPVSPSLAEVPPPQNVDLKMARPVPAMKPLKLTLEKENVSATSGKGEIWVQGVLIPPKPVPPGAEECCMNSCVNCVYNLYADALEGYTAALSEAVKALKIADIPRKEWPAAVLAVERKGPGEMVAEEERKMEEGLDPSMAAFLALEGMLRKKQVSHSSLAR</sequence>
<dbReference type="PANTHER" id="PTHR21193:SF3">
    <property type="entry name" value="OXIDOREDUCTASE-LIKE DOMAIN-CONTAINING PROTEIN 1"/>
    <property type="match status" value="1"/>
</dbReference>
<dbReference type="InParanoid" id="A0A4Q1BMU0"/>
<feature type="domain" description="Oxidoreductase-like" evidence="2">
    <location>
        <begin position="133"/>
        <end position="177"/>
    </location>
</feature>
<evidence type="ECO:0000313" key="3">
    <source>
        <dbReference type="EMBL" id="RXK39154.1"/>
    </source>
</evidence>
<accession>A0A4Q1BMU0</accession>
<dbReference type="GO" id="GO:0005739">
    <property type="term" value="C:mitochondrion"/>
    <property type="evidence" value="ECO:0007669"/>
    <property type="project" value="TreeGrafter"/>
</dbReference>
<dbReference type="PANTHER" id="PTHR21193">
    <property type="entry name" value="OXIDOREDUCTASE-LIKE DOMAIN-CONTAINING PROTEIN 1"/>
    <property type="match status" value="1"/>
</dbReference>
<comment type="caution">
    <text evidence="3">The sequence shown here is derived from an EMBL/GenBank/DDBJ whole genome shotgun (WGS) entry which is preliminary data.</text>
</comment>
<dbReference type="Pfam" id="PF09791">
    <property type="entry name" value="Oxidored-like"/>
    <property type="match status" value="1"/>
</dbReference>